<evidence type="ECO:0000313" key="2">
    <source>
        <dbReference type="Proteomes" id="UP001198862"/>
    </source>
</evidence>
<name>A0ABS8KVJ8_9HYPH</name>
<dbReference type="EMBL" id="JAJISD010000005">
    <property type="protein sequence ID" value="MCC8430101.1"/>
    <property type="molecule type" value="Genomic_DNA"/>
</dbReference>
<dbReference type="Proteomes" id="UP001198862">
    <property type="component" value="Unassembled WGS sequence"/>
</dbReference>
<evidence type="ECO:0008006" key="3">
    <source>
        <dbReference type="Google" id="ProtNLM"/>
    </source>
</evidence>
<sequence>MTKQPHAPELDTILDEFAGLPNPPDAETLRAWIGKYPQFADEIIDFATDWIEMEAAPSQRPSNDEVDMVANRTISRIQTLLDAGERPEQLTDLSADIRAAGHDHETFQRAIGIDRSLLDSLVARLVRPATLPARLVQSIATALGRSLESVRQYLSLPAVLGAAHRARGRPQTNQADFAFLVTHSQLSEAEKAVWLAEPPDPELRERPNG</sequence>
<proteinExistence type="predicted"/>
<keyword evidence="2" id="KW-1185">Reference proteome</keyword>
<protein>
    <recommendedName>
        <fullName evidence="3">DUF222 domain-containing protein</fullName>
    </recommendedName>
</protein>
<accession>A0ABS8KVJ8</accession>
<comment type="caution">
    <text evidence="1">The sequence shown here is derived from an EMBL/GenBank/DDBJ whole genome shotgun (WGS) entry which is preliminary data.</text>
</comment>
<reference evidence="1 2" key="1">
    <citation type="submission" date="2021-11" db="EMBL/GenBank/DDBJ databases">
        <authorList>
            <person name="Lee D.-H."/>
            <person name="Kim S.-B."/>
        </authorList>
    </citation>
    <scope>NUCLEOTIDE SEQUENCE [LARGE SCALE GENOMIC DNA]</scope>
    <source>
        <strain evidence="1 2">KCTC 52223</strain>
    </source>
</reference>
<evidence type="ECO:0000313" key="1">
    <source>
        <dbReference type="EMBL" id="MCC8430101.1"/>
    </source>
</evidence>
<organism evidence="1 2">
    <name type="scientific">Reyranella aquatilis</name>
    <dbReference type="NCBI Taxonomy" id="2035356"/>
    <lineage>
        <taxon>Bacteria</taxon>
        <taxon>Pseudomonadati</taxon>
        <taxon>Pseudomonadota</taxon>
        <taxon>Alphaproteobacteria</taxon>
        <taxon>Hyphomicrobiales</taxon>
        <taxon>Reyranellaceae</taxon>
        <taxon>Reyranella</taxon>
    </lineage>
</organism>
<dbReference type="RefSeq" id="WP_230551286.1">
    <property type="nucleotide sequence ID" value="NZ_JAJISD010000005.1"/>
</dbReference>
<gene>
    <name evidence="1" type="ORF">LJ725_14085</name>
</gene>